<dbReference type="InterPro" id="IPR008930">
    <property type="entry name" value="Terpenoid_cyclase/PrenylTrfase"/>
</dbReference>
<dbReference type="InterPro" id="IPR011626">
    <property type="entry name" value="Alpha-macroglobulin_TED"/>
</dbReference>
<dbReference type="SMART" id="SM01419">
    <property type="entry name" value="Thiol-ester_cl"/>
    <property type="match status" value="1"/>
</dbReference>
<name>A0A6P7LP31_BETSP</name>
<dbReference type="GO" id="GO:0004866">
    <property type="term" value="F:endopeptidase inhibitor activity"/>
    <property type="evidence" value="ECO:0007669"/>
    <property type="project" value="InterPro"/>
</dbReference>
<evidence type="ECO:0000313" key="9">
    <source>
        <dbReference type="RefSeq" id="XP_028995598.2"/>
    </source>
</evidence>
<dbReference type="Gene3D" id="2.60.120.1540">
    <property type="match status" value="1"/>
</dbReference>
<feature type="domain" description="Alpha-2-macroglobulin" evidence="6">
    <location>
        <begin position="670"/>
        <end position="761"/>
    </location>
</feature>
<evidence type="ECO:0000313" key="8">
    <source>
        <dbReference type="Proteomes" id="UP000515150"/>
    </source>
</evidence>
<dbReference type="KEGG" id="bspl:114848885"/>
<dbReference type="SMART" id="SM01360">
    <property type="entry name" value="A2M"/>
    <property type="match status" value="1"/>
</dbReference>
<accession>A0A6P7LP31</accession>
<reference evidence="9" key="1">
    <citation type="submission" date="2025-08" db="UniProtKB">
        <authorList>
            <consortium name="RefSeq"/>
        </authorList>
    </citation>
    <scope>IDENTIFICATION</scope>
</reference>
<dbReference type="Pfam" id="PF00207">
    <property type="entry name" value="A2M"/>
    <property type="match status" value="1"/>
</dbReference>
<evidence type="ECO:0000256" key="4">
    <source>
        <dbReference type="SAM" id="MobiDB-lite"/>
    </source>
</evidence>
<dbReference type="OrthoDB" id="9998011at2759"/>
<dbReference type="SMART" id="SM01359">
    <property type="entry name" value="A2M_N_2"/>
    <property type="match status" value="1"/>
</dbReference>
<protein>
    <submittedName>
        <fullName evidence="9">CD109 antigen-like isoform X1</fullName>
    </submittedName>
</protein>
<dbReference type="InterPro" id="IPR047565">
    <property type="entry name" value="Alpha-macroglob_thiol-ester_cl"/>
</dbReference>
<keyword evidence="1" id="KW-0732">Signal</keyword>
<dbReference type="InterPro" id="IPR019742">
    <property type="entry name" value="MacrogloblnA2_CS"/>
</dbReference>
<feature type="compositionally biased region" description="Basic and acidic residues" evidence="4">
    <location>
        <begin position="137"/>
        <end position="147"/>
    </location>
</feature>
<dbReference type="InterPro" id="IPR011625">
    <property type="entry name" value="A2M_N_BRD"/>
</dbReference>
<dbReference type="Proteomes" id="UP000515150">
    <property type="component" value="Chromosome 22"/>
</dbReference>
<proteinExistence type="predicted"/>
<dbReference type="Gene3D" id="2.60.40.10">
    <property type="entry name" value="Immunoglobulins"/>
    <property type="match status" value="1"/>
</dbReference>
<dbReference type="InterPro" id="IPR009048">
    <property type="entry name" value="A-macroglobulin_rcpt-bd"/>
</dbReference>
<keyword evidence="2" id="KW-0882">Thioester bond</keyword>
<feature type="region of interest" description="Disordered" evidence="4">
    <location>
        <begin position="119"/>
        <end position="191"/>
    </location>
</feature>
<dbReference type="Pfam" id="PF07703">
    <property type="entry name" value="A2M_BRD"/>
    <property type="match status" value="1"/>
</dbReference>
<dbReference type="InterPro" id="IPR013783">
    <property type="entry name" value="Ig-like_fold"/>
</dbReference>
<gene>
    <name evidence="9" type="primary">LOC114848885</name>
</gene>
<dbReference type="InterPro" id="IPR036595">
    <property type="entry name" value="A-macroglobulin_rcpt-bd_sf"/>
</dbReference>
<evidence type="ECO:0000256" key="1">
    <source>
        <dbReference type="ARBA" id="ARBA00022729"/>
    </source>
</evidence>
<evidence type="ECO:0000256" key="2">
    <source>
        <dbReference type="ARBA" id="ARBA00022966"/>
    </source>
</evidence>
<dbReference type="InterPro" id="IPR001599">
    <property type="entry name" value="Macroglobln_a2"/>
</dbReference>
<sequence>MIDVVRADCLHQRLSPLAAFRTWFLVSAPDVLWTGTPTSLAVTVVSELPVQVTAELVQGGIKVNRTLSLRGGSTAILTLPPVGTFAPISFRDPPLTPQMIITAAVPDPRLRGAELPLRVDGDRLQQRHAGVHRRLRPERQPQERPQLRPDGAIPLPAGGRRPDPQRLRPAGQASVPGPRERGRAGAAGSRVVSGSARAMLTLLCRTQDPGGGVAHSQDATADLGIALQAFNLPQASPLGLWTVTTTVNGVTDKKTFTVEHYARPLFDVLVKTPAQVLVGNDVRGSVRALYPSGQAVLGTLAASVALTSAGSPVVGSQATKIYGSGEFFFSGEQLRDLYVLSKSSSSSRLRVTASVTNKTNNSTGFTVNKTIEVQLRQNMFLLTFLDFSPTLKPSLNFSATLWVCRYDAQPLTAQDRAYPALVEVTQRRPNMSNAESKTLTLQVPEDGNVPIAFKLQDQVEALLIQARFQLVEETLTIYNNESSPSGSYIQISPNNSLPAQIGFPLQINAKSTFDTTTLHFVVSSSGQVVHAGTWSSLSFSLTPTVSWSPEACLTVYSILPSGEVVSDTARVLINQQNYVSLNWSGTEAQPGQRVSLSVATLEPRSQVGIAITGTRDEAPQDEQGPKVKQKCNMRTLTNAAFYKKAPDDGPKNESLMVETCWGPCVDMADSLLWLDTNTSGGTWTSGNITVPDGVASLRAVGLVMSDNLGLGFTPVPRTLTVSKDFSLALNLPSHLVRGEEIELEVNVINHLEKEIEVFVLLSQTKAFQFVLETRGNVSVMNAQKLNVGGLRSVAALFAIRAVALGRMEIMVDAVSAEASDSLVQRVLVKPPGVEQSYSKTLFLELNPDVHATLRAVSFSFPPNVVPGSRRAEAAVVGDILGLSISNLDSLVQLPLGCGEQNMIHFAPSLYILQYLDRSTLDSVEIRSRALTFLAEGYVRQLSYQRADGSFSAFGANDASGSTWLTAFVVRCFLQARTYISVDEGVLAGATRWLLSRQGPRGEFGEAGRLIHTEMQGGAADGGPVALTAYALVALLEDDAFVDTYSANVSLAQKYLEAQVAGGAVGNYSLSLAAYALALANSPAAGAALSQLHARADLADDARTWSSSAGRAPGDWRVRSAQVEMVAYVLLALFRRGSLVEGIAQLKWLSGQRDHLGGYGTTQDTAVALQALACYAAFSGANAIDLKLNVSSPTSPFASPFSINSTNYRTCQRKEINADRDVTLDISMEGRGFAIFQLNAFYSLEGDAFAQSQATDKEAFSLAVGVTDGGDRILLAICTRLKDSQVIPHTGMVILDVGMLSGFSLSGAVAQTGLIRKVEALPDKVILYLESLNKTDFCIRLQMVTPYKIAHLQEAVVQVYDYYEPTRRATRTYKSDALSKTEACLFCGENCTRCRAGLSIVRSNSVGSLTCSFSSLFLGIAASLLMK</sequence>
<dbReference type="RefSeq" id="XP_028995598.2">
    <property type="nucleotide sequence ID" value="XM_029139765.3"/>
</dbReference>
<dbReference type="SUPFAM" id="SSF49410">
    <property type="entry name" value="Alpha-macroglobulin receptor domain"/>
    <property type="match status" value="1"/>
</dbReference>
<keyword evidence="8" id="KW-1185">Reference proteome</keyword>
<evidence type="ECO:0000259" key="6">
    <source>
        <dbReference type="SMART" id="SM01360"/>
    </source>
</evidence>
<dbReference type="PANTHER" id="PTHR11412:SF136">
    <property type="entry name" value="CD109 ANTIGEN"/>
    <property type="match status" value="1"/>
</dbReference>
<dbReference type="Pfam" id="PF07678">
    <property type="entry name" value="TED_complement"/>
    <property type="match status" value="1"/>
</dbReference>
<evidence type="ECO:0000259" key="5">
    <source>
        <dbReference type="SMART" id="SM01359"/>
    </source>
</evidence>
<dbReference type="InParanoid" id="A0A6P7LP31"/>
<dbReference type="Gene3D" id="1.50.10.20">
    <property type="match status" value="1"/>
</dbReference>
<dbReference type="SUPFAM" id="SSF48239">
    <property type="entry name" value="Terpenoid cyclases/Protein prenyltransferases"/>
    <property type="match status" value="1"/>
</dbReference>
<organism evidence="8 9">
    <name type="scientific">Betta splendens</name>
    <name type="common">Siamese fighting fish</name>
    <dbReference type="NCBI Taxonomy" id="158456"/>
    <lineage>
        <taxon>Eukaryota</taxon>
        <taxon>Metazoa</taxon>
        <taxon>Chordata</taxon>
        <taxon>Craniata</taxon>
        <taxon>Vertebrata</taxon>
        <taxon>Euteleostomi</taxon>
        <taxon>Actinopterygii</taxon>
        <taxon>Neopterygii</taxon>
        <taxon>Teleostei</taxon>
        <taxon>Neoteleostei</taxon>
        <taxon>Acanthomorphata</taxon>
        <taxon>Anabantaria</taxon>
        <taxon>Anabantiformes</taxon>
        <taxon>Anabantoidei</taxon>
        <taxon>Osphronemidae</taxon>
        <taxon>Betta</taxon>
    </lineage>
</organism>
<dbReference type="SMART" id="SM01361">
    <property type="entry name" value="A2M_recep"/>
    <property type="match status" value="1"/>
</dbReference>
<dbReference type="GeneID" id="114848885"/>
<dbReference type="Pfam" id="PF07677">
    <property type="entry name" value="A2M_recep"/>
    <property type="match status" value="1"/>
</dbReference>
<dbReference type="Gene3D" id="2.60.40.1930">
    <property type="match status" value="2"/>
</dbReference>
<feature type="domain" description="Alpha-2-macroglobulin bait region" evidence="5">
    <location>
        <begin position="489"/>
        <end position="611"/>
    </location>
</feature>
<dbReference type="GO" id="GO:0005615">
    <property type="term" value="C:extracellular space"/>
    <property type="evidence" value="ECO:0007669"/>
    <property type="project" value="InterPro"/>
</dbReference>
<evidence type="ECO:0000256" key="3">
    <source>
        <dbReference type="ARBA" id="ARBA00023157"/>
    </source>
</evidence>
<evidence type="ECO:0000259" key="7">
    <source>
        <dbReference type="SMART" id="SM01361"/>
    </source>
</evidence>
<dbReference type="PROSITE" id="PS00477">
    <property type="entry name" value="ALPHA_2_MACROGLOBULIN"/>
    <property type="match status" value="1"/>
</dbReference>
<keyword evidence="3" id="KW-1015">Disulfide bond</keyword>
<dbReference type="PANTHER" id="PTHR11412">
    <property type="entry name" value="MACROGLOBULIN / COMPLEMENT"/>
    <property type="match status" value="1"/>
</dbReference>
<dbReference type="Gene3D" id="2.60.40.690">
    <property type="entry name" value="Alpha-macroglobulin, receptor-binding domain"/>
    <property type="match status" value="1"/>
</dbReference>
<feature type="domain" description="Alpha-macroglobulin receptor-binding" evidence="7">
    <location>
        <begin position="1289"/>
        <end position="1372"/>
    </location>
</feature>
<dbReference type="InterPro" id="IPR050473">
    <property type="entry name" value="A2M/Complement_sys"/>
</dbReference>